<evidence type="ECO:0000313" key="1">
    <source>
        <dbReference type="EMBL" id="KAG6437785.1"/>
    </source>
</evidence>
<accession>A0A8X8YUA8</accession>
<proteinExistence type="predicted"/>
<name>A0A8X8YUA8_SALSN</name>
<protein>
    <submittedName>
        <fullName evidence="1">Uncharacterized protein</fullName>
    </submittedName>
</protein>
<keyword evidence="2" id="KW-1185">Reference proteome</keyword>
<reference evidence="1" key="1">
    <citation type="submission" date="2018-01" db="EMBL/GenBank/DDBJ databases">
        <authorList>
            <person name="Mao J.F."/>
        </authorList>
    </citation>
    <scope>NUCLEOTIDE SEQUENCE</scope>
    <source>
        <strain evidence="1">Huo1</strain>
        <tissue evidence="1">Leaf</tissue>
    </source>
</reference>
<reference evidence="1" key="2">
    <citation type="submission" date="2020-08" db="EMBL/GenBank/DDBJ databases">
        <title>Plant Genome Project.</title>
        <authorList>
            <person name="Zhang R.-G."/>
        </authorList>
    </citation>
    <scope>NUCLEOTIDE SEQUENCE</scope>
    <source>
        <strain evidence="1">Huo1</strain>
        <tissue evidence="1">Leaf</tissue>
    </source>
</reference>
<dbReference type="AlphaFoldDB" id="A0A8X8YUA8"/>
<gene>
    <name evidence="1" type="ORF">SASPL_102714</name>
</gene>
<evidence type="ECO:0000313" key="2">
    <source>
        <dbReference type="Proteomes" id="UP000298416"/>
    </source>
</evidence>
<comment type="caution">
    <text evidence="1">The sequence shown here is derived from an EMBL/GenBank/DDBJ whole genome shotgun (WGS) entry which is preliminary data.</text>
</comment>
<dbReference type="EMBL" id="PNBA02000001">
    <property type="protein sequence ID" value="KAG6437785.1"/>
    <property type="molecule type" value="Genomic_DNA"/>
</dbReference>
<sequence length="106" mass="11161">MRGPIHPCRGALENRRAVAAAQQRKVRLQRAAEDLEEIEWGFHGVLHQGGVDEEARELGGRAVQLQELSGGVYVGDGGGAAGGESAADECVERDAAAQLDSQPPGF</sequence>
<organism evidence="1">
    <name type="scientific">Salvia splendens</name>
    <name type="common">Scarlet sage</name>
    <dbReference type="NCBI Taxonomy" id="180675"/>
    <lineage>
        <taxon>Eukaryota</taxon>
        <taxon>Viridiplantae</taxon>
        <taxon>Streptophyta</taxon>
        <taxon>Embryophyta</taxon>
        <taxon>Tracheophyta</taxon>
        <taxon>Spermatophyta</taxon>
        <taxon>Magnoliopsida</taxon>
        <taxon>eudicotyledons</taxon>
        <taxon>Gunneridae</taxon>
        <taxon>Pentapetalae</taxon>
        <taxon>asterids</taxon>
        <taxon>lamiids</taxon>
        <taxon>Lamiales</taxon>
        <taxon>Lamiaceae</taxon>
        <taxon>Nepetoideae</taxon>
        <taxon>Mentheae</taxon>
        <taxon>Salviinae</taxon>
        <taxon>Salvia</taxon>
        <taxon>Salvia subgen. Calosphace</taxon>
        <taxon>core Calosphace</taxon>
    </lineage>
</organism>
<dbReference type="Proteomes" id="UP000298416">
    <property type="component" value="Unassembled WGS sequence"/>
</dbReference>